<reference evidence="8" key="1">
    <citation type="submission" date="2022-01" db="EMBL/GenBank/DDBJ databases">
        <authorList>
            <person name="King R."/>
        </authorList>
    </citation>
    <scope>NUCLEOTIDE SEQUENCE</scope>
</reference>
<evidence type="ECO:0000313" key="8">
    <source>
        <dbReference type="EMBL" id="CAH1107230.1"/>
    </source>
</evidence>
<dbReference type="InterPro" id="IPR000917">
    <property type="entry name" value="Sulfatase_N"/>
</dbReference>
<feature type="domain" description="N-sulphoglucosamine sulphohydrolase C-terminal" evidence="7">
    <location>
        <begin position="429"/>
        <end position="478"/>
    </location>
</feature>
<evidence type="ECO:0000256" key="5">
    <source>
        <dbReference type="ARBA" id="ARBA00023180"/>
    </source>
</evidence>
<dbReference type="PROSITE" id="PS00523">
    <property type="entry name" value="SULFATASE_1"/>
    <property type="match status" value="1"/>
</dbReference>
<accession>A0A9P0CWP3</accession>
<dbReference type="PANTHER" id="PTHR43108">
    <property type="entry name" value="N-ACETYLGLUCOSAMINE-6-SULFATASE FAMILY MEMBER"/>
    <property type="match status" value="1"/>
</dbReference>
<dbReference type="AlphaFoldDB" id="A0A9P0CWP3"/>
<comment type="similarity">
    <text evidence="2">Belongs to the sulfatase family.</text>
</comment>
<dbReference type="InterPro" id="IPR032506">
    <property type="entry name" value="SGSH_C"/>
</dbReference>
<evidence type="ECO:0000256" key="1">
    <source>
        <dbReference type="ARBA" id="ARBA00001913"/>
    </source>
</evidence>
<comment type="cofactor">
    <cofactor evidence="1">
        <name>Ca(2+)</name>
        <dbReference type="ChEBI" id="CHEBI:29108"/>
    </cofactor>
</comment>
<evidence type="ECO:0000256" key="4">
    <source>
        <dbReference type="ARBA" id="ARBA00022801"/>
    </source>
</evidence>
<evidence type="ECO:0000259" key="6">
    <source>
        <dbReference type="Pfam" id="PF00884"/>
    </source>
</evidence>
<dbReference type="CDD" id="cd16027">
    <property type="entry name" value="SGSH"/>
    <property type="match status" value="1"/>
</dbReference>
<dbReference type="GO" id="GO:0016250">
    <property type="term" value="F:N-sulfoglucosamine sulfohydrolase activity"/>
    <property type="evidence" value="ECO:0007669"/>
    <property type="project" value="TreeGrafter"/>
</dbReference>
<dbReference type="SUPFAM" id="SSF53649">
    <property type="entry name" value="Alkaline phosphatase-like"/>
    <property type="match status" value="1"/>
</dbReference>
<feature type="domain" description="Sulfatase N-terminal" evidence="6">
    <location>
        <begin position="25"/>
        <end position="327"/>
    </location>
</feature>
<dbReference type="OrthoDB" id="10012954at2759"/>
<dbReference type="Pfam" id="PF16347">
    <property type="entry name" value="SGSH_C"/>
    <property type="match status" value="1"/>
</dbReference>
<evidence type="ECO:0000256" key="3">
    <source>
        <dbReference type="ARBA" id="ARBA00022729"/>
    </source>
</evidence>
<dbReference type="Gene3D" id="3.40.720.10">
    <property type="entry name" value="Alkaline Phosphatase, subunit A"/>
    <property type="match status" value="1"/>
</dbReference>
<evidence type="ECO:0000313" key="9">
    <source>
        <dbReference type="Proteomes" id="UP001153636"/>
    </source>
</evidence>
<organism evidence="8 9">
    <name type="scientific">Psylliodes chrysocephalus</name>
    <dbReference type="NCBI Taxonomy" id="3402493"/>
    <lineage>
        <taxon>Eukaryota</taxon>
        <taxon>Metazoa</taxon>
        <taxon>Ecdysozoa</taxon>
        <taxon>Arthropoda</taxon>
        <taxon>Hexapoda</taxon>
        <taxon>Insecta</taxon>
        <taxon>Pterygota</taxon>
        <taxon>Neoptera</taxon>
        <taxon>Endopterygota</taxon>
        <taxon>Coleoptera</taxon>
        <taxon>Polyphaga</taxon>
        <taxon>Cucujiformia</taxon>
        <taxon>Chrysomeloidea</taxon>
        <taxon>Chrysomelidae</taxon>
        <taxon>Galerucinae</taxon>
        <taxon>Alticini</taxon>
        <taxon>Psylliodes</taxon>
    </lineage>
</organism>
<dbReference type="InterPro" id="IPR017850">
    <property type="entry name" value="Alkaline_phosphatase_core_sf"/>
</dbReference>
<protein>
    <recommendedName>
        <fullName evidence="10">N-sulfoglucosamine sulfohydrolase</fullName>
    </recommendedName>
</protein>
<dbReference type="FunFam" id="3.40.720.10:FF:000026">
    <property type="entry name" value="N-sulphoglucosamine sulphohydrolase"/>
    <property type="match status" value="1"/>
</dbReference>
<dbReference type="GO" id="GO:0030200">
    <property type="term" value="P:heparan sulfate proteoglycan catabolic process"/>
    <property type="evidence" value="ECO:0007669"/>
    <property type="project" value="TreeGrafter"/>
</dbReference>
<evidence type="ECO:0000259" key="7">
    <source>
        <dbReference type="Pfam" id="PF16347"/>
    </source>
</evidence>
<sequence length="511" mass="59105">MYNYIFLILIYFEIGETKILSDKLNVLLILADDGGFEMGTYRNKICQTPNLDQLAKNSLIFNKAFTSVSSCSPSRAALLTGMPSHQNGIYGLHQGVHHFDSFKNIRSISKILKENKIRTGIIGKKHVGPENVYPFDFSETEENNSILQVGRNITHIKLLTRQFLNTSEPFFLYIGFHDPHRCGHTNPEYGEFCQRFGNGEPGMGFIPDWQPIIYQPDELELPYFIPNTWEARKDVAAQYTTISRLDQGVGLIINELKTSGHYNNTLIIYTSDNGIPFPSGRTNFYDSGIAEPLFISSPIHKERKGQVTNSLSSLLDIVPTLLDWYGIKNDTAAITYNEVEETDILTGKSLLPLLEKEPADKSKEIVFGSHNLHEITMYYPMRMARSQRYKLIHNLNYYAPFPIDQDLYVSPTFQDILNRTKTNQNPFWYKSLREYYKRPEWELYDLKYDPEELNNIVKKNSSQAIFNELRNKIYQWQRQTNDPWICSPHAVFENVGKFKHDPQCLDLDNAW</sequence>
<gene>
    <name evidence="8" type="ORF">PSYICH_LOCUS7952</name>
</gene>
<dbReference type="InterPro" id="IPR024607">
    <property type="entry name" value="Sulfatase_CS"/>
</dbReference>
<dbReference type="GO" id="GO:0006027">
    <property type="term" value="P:glycosaminoglycan catabolic process"/>
    <property type="evidence" value="ECO:0007669"/>
    <property type="project" value="TreeGrafter"/>
</dbReference>
<keyword evidence="5" id="KW-0325">Glycoprotein</keyword>
<proteinExistence type="inferred from homology"/>
<name>A0A9P0CWP3_9CUCU</name>
<dbReference type="Pfam" id="PF00884">
    <property type="entry name" value="Sulfatase"/>
    <property type="match status" value="1"/>
</dbReference>
<evidence type="ECO:0008006" key="10">
    <source>
        <dbReference type="Google" id="ProtNLM"/>
    </source>
</evidence>
<dbReference type="EMBL" id="OV651832">
    <property type="protein sequence ID" value="CAH1107230.1"/>
    <property type="molecule type" value="Genomic_DNA"/>
</dbReference>
<keyword evidence="3" id="KW-0732">Signal</keyword>
<keyword evidence="9" id="KW-1185">Reference proteome</keyword>
<dbReference type="PANTHER" id="PTHR43108:SF6">
    <property type="entry name" value="N-SULPHOGLUCOSAMINE SULPHOHYDROLASE"/>
    <property type="match status" value="1"/>
</dbReference>
<keyword evidence="4" id="KW-0378">Hydrolase</keyword>
<evidence type="ECO:0000256" key="2">
    <source>
        <dbReference type="ARBA" id="ARBA00008779"/>
    </source>
</evidence>
<dbReference type="Proteomes" id="UP001153636">
    <property type="component" value="Chromosome 20"/>
</dbReference>